<evidence type="ECO:0000313" key="2">
    <source>
        <dbReference type="EMBL" id="KKK83899.1"/>
    </source>
</evidence>
<name>A0A0F9AZU4_9ZZZZ</name>
<evidence type="ECO:0000256" key="1">
    <source>
        <dbReference type="SAM" id="Phobius"/>
    </source>
</evidence>
<reference evidence="2" key="1">
    <citation type="journal article" date="2015" name="Nature">
        <title>Complex archaea that bridge the gap between prokaryotes and eukaryotes.</title>
        <authorList>
            <person name="Spang A."/>
            <person name="Saw J.H."/>
            <person name="Jorgensen S.L."/>
            <person name="Zaremba-Niedzwiedzka K."/>
            <person name="Martijn J."/>
            <person name="Lind A.E."/>
            <person name="van Eijk R."/>
            <person name="Schleper C."/>
            <person name="Guy L."/>
            <person name="Ettema T.J."/>
        </authorList>
    </citation>
    <scope>NUCLEOTIDE SEQUENCE</scope>
</reference>
<accession>A0A0F9AZU4</accession>
<feature type="transmembrane region" description="Helical" evidence="1">
    <location>
        <begin position="31"/>
        <end position="51"/>
    </location>
</feature>
<proteinExistence type="predicted"/>
<keyword evidence="1" id="KW-0472">Membrane</keyword>
<organism evidence="2">
    <name type="scientific">marine sediment metagenome</name>
    <dbReference type="NCBI Taxonomy" id="412755"/>
    <lineage>
        <taxon>unclassified sequences</taxon>
        <taxon>metagenomes</taxon>
        <taxon>ecological metagenomes</taxon>
    </lineage>
</organism>
<dbReference type="EMBL" id="LAZR01052017">
    <property type="protein sequence ID" value="KKK83899.1"/>
    <property type="molecule type" value="Genomic_DNA"/>
</dbReference>
<sequence length="98" mass="11105">MRHFERLEIWKEENNCLVQQKRRSRQLLKTSVIIAAICAALLCLGLIAAVYEKSVTYTPAPLPVEKVARFMGMPPAPICENTKSHRVWAECMGVGYND</sequence>
<comment type="caution">
    <text evidence="2">The sequence shown here is derived from an EMBL/GenBank/DDBJ whole genome shotgun (WGS) entry which is preliminary data.</text>
</comment>
<keyword evidence="1" id="KW-1133">Transmembrane helix</keyword>
<gene>
    <name evidence="2" type="ORF">LCGC14_2788780</name>
</gene>
<keyword evidence="1" id="KW-0812">Transmembrane</keyword>
<dbReference type="AlphaFoldDB" id="A0A0F9AZU4"/>
<protein>
    <submittedName>
        <fullName evidence="2">Uncharacterized protein</fullName>
    </submittedName>
</protein>